<dbReference type="EMBL" id="MEUW01000024">
    <property type="protein sequence ID" value="OGC44264.1"/>
    <property type="molecule type" value="Genomic_DNA"/>
</dbReference>
<dbReference type="Pfam" id="PF00535">
    <property type="entry name" value="Glycos_transf_2"/>
    <property type="match status" value="1"/>
</dbReference>
<keyword evidence="10" id="KW-1133">Transmembrane helix</keyword>
<evidence type="ECO:0000256" key="3">
    <source>
        <dbReference type="ARBA" id="ARBA00006739"/>
    </source>
</evidence>
<evidence type="ECO:0000256" key="1">
    <source>
        <dbReference type="ARBA" id="ARBA00004389"/>
    </source>
</evidence>
<comment type="similarity">
    <text evidence="3">Belongs to the glycosyltransferase 2 family.</text>
</comment>
<dbReference type="GO" id="GO:0006487">
    <property type="term" value="P:protein N-linked glycosylation"/>
    <property type="evidence" value="ECO:0007669"/>
    <property type="project" value="TreeGrafter"/>
</dbReference>
<sequence length="243" mass="27759">MKTNKPFLSIIVPAYNEESRLRKTLPDFLRFSTDSKRSVELVFVDDGSLDSTSKVIRKATEGLKNVRLLGLPVNRGKGAAIREGMLSVRGKFRIFADADNSTPIWQAEKLLQAADERTVVIGSRYVSGSQIKIKQPFYRMVGSRFLNLIIRIILLPDIKDTQCGFKLFPQRAVEEIFPKIRLTRFSFDLEVLALAKEFGYRIKEVPIEWKDSPHSTVDPVKDGLKLLRDAIRIKINLMRGDYK</sequence>
<dbReference type="Gene3D" id="3.90.550.10">
    <property type="entry name" value="Spore Coat Polysaccharide Biosynthesis Protein SpsA, Chain A"/>
    <property type="match status" value="1"/>
</dbReference>
<evidence type="ECO:0000256" key="12">
    <source>
        <dbReference type="ARBA" id="ARBA00045097"/>
    </source>
</evidence>
<evidence type="ECO:0000256" key="4">
    <source>
        <dbReference type="ARBA" id="ARBA00012583"/>
    </source>
</evidence>
<keyword evidence="7" id="KW-0812">Transmembrane</keyword>
<comment type="caution">
    <text evidence="14">The sequence shown here is derived from an EMBL/GenBank/DDBJ whole genome shotgun (WGS) entry which is preliminary data.</text>
</comment>
<evidence type="ECO:0000313" key="14">
    <source>
        <dbReference type="EMBL" id="OGC44264.1"/>
    </source>
</evidence>
<dbReference type="GO" id="GO:0004581">
    <property type="term" value="F:dolichyl-phosphate beta-glucosyltransferase activity"/>
    <property type="evidence" value="ECO:0007669"/>
    <property type="project" value="UniProtKB-EC"/>
</dbReference>
<evidence type="ECO:0000256" key="8">
    <source>
        <dbReference type="ARBA" id="ARBA00022824"/>
    </source>
</evidence>
<evidence type="ECO:0000256" key="7">
    <source>
        <dbReference type="ARBA" id="ARBA00022692"/>
    </source>
</evidence>
<dbReference type="SUPFAM" id="SSF53448">
    <property type="entry name" value="Nucleotide-diphospho-sugar transferases"/>
    <property type="match status" value="1"/>
</dbReference>
<keyword evidence="5" id="KW-0328">Glycosyltransferase</keyword>
<evidence type="ECO:0000259" key="13">
    <source>
        <dbReference type="Pfam" id="PF00535"/>
    </source>
</evidence>
<keyword evidence="9" id="KW-0735">Signal-anchor</keyword>
<dbReference type="AlphaFoldDB" id="A0A1F4UH46"/>
<evidence type="ECO:0000256" key="2">
    <source>
        <dbReference type="ARBA" id="ARBA00004922"/>
    </source>
</evidence>
<evidence type="ECO:0000256" key="10">
    <source>
        <dbReference type="ARBA" id="ARBA00022989"/>
    </source>
</evidence>
<keyword evidence="11" id="KW-0472">Membrane</keyword>
<gene>
    <name evidence="14" type="ORF">A2V54_02875</name>
</gene>
<dbReference type="InterPro" id="IPR035518">
    <property type="entry name" value="DPG_synthase"/>
</dbReference>
<dbReference type="STRING" id="1802613.A2V54_02875"/>
<comment type="pathway">
    <text evidence="2">Protein modification; protein glycosylation.</text>
</comment>
<comment type="catalytic activity">
    <reaction evidence="12">
        <text>a di-trans,poly-cis-dolichyl phosphate + UDP-alpha-D-glucose = a di-trans,poly-cis-dolichyl beta-D-glucosyl phosphate + UDP</text>
        <dbReference type="Rhea" id="RHEA:15401"/>
        <dbReference type="Rhea" id="RHEA-COMP:19498"/>
        <dbReference type="Rhea" id="RHEA-COMP:19502"/>
        <dbReference type="ChEBI" id="CHEBI:57525"/>
        <dbReference type="ChEBI" id="CHEBI:57683"/>
        <dbReference type="ChEBI" id="CHEBI:58223"/>
        <dbReference type="ChEBI" id="CHEBI:58885"/>
        <dbReference type="EC" id="2.4.1.117"/>
    </reaction>
    <physiologicalReaction direction="left-to-right" evidence="12">
        <dbReference type="Rhea" id="RHEA:15402"/>
    </physiologicalReaction>
</comment>
<proteinExistence type="inferred from homology"/>
<dbReference type="Proteomes" id="UP000176583">
    <property type="component" value="Unassembled WGS sequence"/>
</dbReference>
<name>A0A1F4UH46_UNCKA</name>
<evidence type="ECO:0000256" key="11">
    <source>
        <dbReference type="ARBA" id="ARBA00023136"/>
    </source>
</evidence>
<protein>
    <recommendedName>
        <fullName evidence="4">dolichyl-phosphate beta-glucosyltransferase</fullName>
        <ecNumber evidence="4">2.4.1.117</ecNumber>
    </recommendedName>
</protein>
<evidence type="ECO:0000256" key="9">
    <source>
        <dbReference type="ARBA" id="ARBA00022968"/>
    </source>
</evidence>
<evidence type="ECO:0000256" key="6">
    <source>
        <dbReference type="ARBA" id="ARBA00022679"/>
    </source>
</evidence>
<accession>A0A1F4UH46</accession>
<dbReference type="InterPro" id="IPR001173">
    <property type="entry name" value="Glyco_trans_2-like"/>
</dbReference>
<dbReference type="EC" id="2.4.1.117" evidence="4"/>
<organism evidence="14 15">
    <name type="scientific">candidate division WWE3 bacterium RBG_19FT_COMBO_53_11</name>
    <dbReference type="NCBI Taxonomy" id="1802613"/>
    <lineage>
        <taxon>Bacteria</taxon>
        <taxon>Katanobacteria</taxon>
    </lineage>
</organism>
<keyword evidence="6" id="KW-0808">Transferase</keyword>
<dbReference type="InterPro" id="IPR029044">
    <property type="entry name" value="Nucleotide-diphossugar_trans"/>
</dbReference>
<comment type="subcellular location">
    <subcellularLocation>
        <location evidence="1">Endoplasmic reticulum membrane</location>
        <topology evidence="1">Single-pass membrane protein</topology>
    </subcellularLocation>
</comment>
<feature type="domain" description="Glycosyltransferase 2-like" evidence="13">
    <location>
        <begin position="9"/>
        <end position="177"/>
    </location>
</feature>
<dbReference type="PANTHER" id="PTHR10859:SF91">
    <property type="entry name" value="DOLICHYL-PHOSPHATE BETA-GLUCOSYLTRANSFERASE"/>
    <property type="match status" value="1"/>
</dbReference>
<reference evidence="14 15" key="1">
    <citation type="journal article" date="2016" name="Nat. Commun.">
        <title>Thousands of microbial genomes shed light on interconnected biogeochemical processes in an aquifer system.</title>
        <authorList>
            <person name="Anantharaman K."/>
            <person name="Brown C.T."/>
            <person name="Hug L.A."/>
            <person name="Sharon I."/>
            <person name="Castelle C.J."/>
            <person name="Probst A.J."/>
            <person name="Thomas B.C."/>
            <person name="Singh A."/>
            <person name="Wilkins M.J."/>
            <person name="Karaoz U."/>
            <person name="Brodie E.L."/>
            <person name="Williams K.H."/>
            <person name="Hubbard S.S."/>
            <person name="Banfield J.F."/>
        </authorList>
    </citation>
    <scope>NUCLEOTIDE SEQUENCE [LARGE SCALE GENOMIC DNA]</scope>
</reference>
<keyword evidence="8" id="KW-0256">Endoplasmic reticulum</keyword>
<evidence type="ECO:0000313" key="15">
    <source>
        <dbReference type="Proteomes" id="UP000176583"/>
    </source>
</evidence>
<dbReference type="CDD" id="cd04188">
    <property type="entry name" value="DPG_synthase"/>
    <property type="match status" value="1"/>
</dbReference>
<dbReference type="PANTHER" id="PTHR10859">
    <property type="entry name" value="GLYCOSYL TRANSFERASE"/>
    <property type="match status" value="1"/>
</dbReference>
<evidence type="ECO:0000256" key="5">
    <source>
        <dbReference type="ARBA" id="ARBA00022676"/>
    </source>
</evidence>